<dbReference type="RefSeq" id="WP_073410098.1">
    <property type="nucleotide sequence ID" value="NZ_FQWH01000007.1"/>
</dbReference>
<keyword evidence="1" id="KW-0812">Transmembrane</keyword>
<feature type="transmembrane region" description="Helical" evidence="1">
    <location>
        <begin position="43"/>
        <end position="65"/>
    </location>
</feature>
<dbReference type="AlphaFoldDB" id="A0A1M5QUL9"/>
<sequence>MYTIFKTVHSIAAYFTLFFLLAAVIYAFYGWITKKPFSKRSKIIFIIGLIATHLQFIFGIVLYFVSPLGISNVSGTMMKSASLRLYALEHPFMMLISIFLITIGYAKSKRAVDENSKHKTVALFYGISFILILTRLPWNSWLS</sequence>
<evidence type="ECO:0000313" key="2">
    <source>
        <dbReference type="EMBL" id="SHH17566.1"/>
    </source>
</evidence>
<reference evidence="2 3" key="1">
    <citation type="submission" date="2016-11" db="EMBL/GenBank/DDBJ databases">
        <authorList>
            <person name="Jaros S."/>
            <person name="Januszkiewicz K."/>
            <person name="Wedrychowicz H."/>
        </authorList>
    </citation>
    <scope>NUCLEOTIDE SEQUENCE [LARGE SCALE GENOMIC DNA]</scope>
    <source>
        <strain evidence="2 3">DSM 6792</strain>
    </source>
</reference>
<feature type="transmembrane region" description="Helical" evidence="1">
    <location>
        <begin position="12"/>
        <end position="31"/>
    </location>
</feature>
<protein>
    <recommendedName>
        <fullName evidence="4">Cytochrome B</fullName>
    </recommendedName>
</protein>
<evidence type="ECO:0000256" key="1">
    <source>
        <dbReference type="SAM" id="Phobius"/>
    </source>
</evidence>
<keyword evidence="1" id="KW-1133">Transmembrane helix</keyword>
<evidence type="ECO:0000313" key="3">
    <source>
        <dbReference type="Proteomes" id="UP000184112"/>
    </source>
</evidence>
<feature type="transmembrane region" description="Helical" evidence="1">
    <location>
        <begin position="118"/>
        <end position="138"/>
    </location>
</feature>
<accession>A0A1M5QUL9</accession>
<gene>
    <name evidence="2" type="ORF">SAMN05444388_107167</name>
</gene>
<name>A0A1M5QUL9_FLAJO</name>
<evidence type="ECO:0008006" key="4">
    <source>
        <dbReference type="Google" id="ProtNLM"/>
    </source>
</evidence>
<feature type="transmembrane region" description="Helical" evidence="1">
    <location>
        <begin position="85"/>
        <end position="106"/>
    </location>
</feature>
<dbReference type="EMBL" id="FQWH01000007">
    <property type="protein sequence ID" value="SHH17566.1"/>
    <property type="molecule type" value="Genomic_DNA"/>
</dbReference>
<dbReference type="Proteomes" id="UP000184112">
    <property type="component" value="Unassembled WGS sequence"/>
</dbReference>
<proteinExistence type="predicted"/>
<keyword evidence="1" id="KW-0472">Membrane</keyword>
<organism evidence="2 3">
    <name type="scientific">Flavobacterium johnsoniae</name>
    <name type="common">Cytophaga johnsonae</name>
    <dbReference type="NCBI Taxonomy" id="986"/>
    <lineage>
        <taxon>Bacteria</taxon>
        <taxon>Pseudomonadati</taxon>
        <taxon>Bacteroidota</taxon>
        <taxon>Flavobacteriia</taxon>
        <taxon>Flavobacteriales</taxon>
        <taxon>Flavobacteriaceae</taxon>
        <taxon>Flavobacterium</taxon>
    </lineage>
</organism>